<keyword evidence="7" id="KW-0862">Zinc</keyword>
<dbReference type="GO" id="GO:0008270">
    <property type="term" value="F:zinc ion binding"/>
    <property type="evidence" value="ECO:0007669"/>
    <property type="project" value="UniProtKB-UniRule"/>
</dbReference>
<reference evidence="9 10" key="1">
    <citation type="journal article" date="2016" name="Nat. Commun.">
        <title>Thousands of microbial genomes shed light on interconnected biogeochemical processes in an aquifer system.</title>
        <authorList>
            <person name="Anantharaman K."/>
            <person name="Brown C.T."/>
            <person name="Hug L.A."/>
            <person name="Sharon I."/>
            <person name="Castelle C.J."/>
            <person name="Probst A.J."/>
            <person name="Thomas B.C."/>
            <person name="Singh A."/>
            <person name="Wilkins M.J."/>
            <person name="Karaoz U."/>
            <person name="Brodie E.L."/>
            <person name="Williams K.H."/>
            <person name="Hubbard S.S."/>
            <person name="Banfield J.F."/>
        </authorList>
    </citation>
    <scope>NUCLEOTIDE SEQUENCE [LARGE SCALE GENOMIC DNA]</scope>
</reference>
<feature type="zinc finger region" evidence="7">
    <location>
        <begin position="3"/>
        <end position="34"/>
    </location>
</feature>
<dbReference type="PANTHER" id="PTHR30455">
    <property type="entry name" value="TRANSCRIPTIONAL REPRESSOR NRDR"/>
    <property type="match status" value="1"/>
</dbReference>
<evidence type="ECO:0000256" key="2">
    <source>
        <dbReference type="ARBA" id="ARBA00022741"/>
    </source>
</evidence>
<keyword evidence="5 7" id="KW-0238">DNA-binding</keyword>
<name>A0A1F8BGZ8_9BACT</name>
<evidence type="ECO:0000256" key="6">
    <source>
        <dbReference type="ARBA" id="ARBA00023163"/>
    </source>
</evidence>
<dbReference type="Pfam" id="PF22811">
    <property type="entry name" value="Zn_ribbon_NrdR"/>
    <property type="match status" value="1"/>
</dbReference>
<evidence type="ECO:0000313" key="9">
    <source>
        <dbReference type="EMBL" id="OGM63303.1"/>
    </source>
</evidence>
<dbReference type="HAMAP" id="MF_00440">
    <property type="entry name" value="NrdR"/>
    <property type="match status" value="1"/>
</dbReference>
<comment type="caution">
    <text evidence="9">The sequence shown here is derived from an EMBL/GenBank/DDBJ whole genome shotgun (WGS) entry which is preliminary data.</text>
</comment>
<keyword evidence="7" id="KW-0479">Metal-binding</keyword>
<dbReference type="PANTHER" id="PTHR30455:SF2">
    <property type="entry name" value="TRANSCRIPTIONAL REPRESSOR NRDR"/>
    <property type="match status" value="1"/>
</dbReference>
<dbReference type="InterPro" id="IPR055173">
    <property type="entry name" value="NrdR-like_N"/>
</dbReference>
<dbReference type="EMBL" id="MGHF01000018">
    <property type="protein sequence ID" value="OGM63303.1"/>
    <property type="molecule type" value="Genomic_DNA"/>
</dbReference>
<dbReference type="AlphaFoldDB" id="A0A1F8BGZ8"/>
<dbReference type="GO" id="GO:0005524">
    <property type="term" value="F:ATP binding"/>
    <property type="evidence" value="ECO:0007669"/>
    <property type="project" value="UniProtKB-UniRule"/>
</dbReference>
<keyword evidence="2 7" id="KW-0547">Nucleotide-binding</keyword>
<evidence type="ECO:0000256" key="4">
    <source>
        <dbReference type="ARBA" id="ARBA00023015"/>
    </source>
</evidence>
<dbReference type="GO" id="GO:0045892">
    <property type="term" value="P:negative regulation of DNA-templated transcription"/>
    <property type="evidence" value="ECO:0007669"/>
    <property type="project" value="UniProtKB-UniRule"/>
</dbReference>
<comment type="function">
    <text evidence="7">Negatively regulates transcription of bacterial ribonucleotide reductase nrd genes and operons by binding to NrdR-boxes.</text>
</comment>
<evidence type="ECO:0000256" key="3">
    <source>
        <dbReference type="ARBA" id="ARBA00022840"/>
    </source>
</evidence>
<comment type="similarity">
    <text evidence="7">Belongs to the NrdR family.</text>
</comment>
<dbReference type="InterPro" id="IPR003796">
    <property type="entry name" value="RNR_NrdR-like"/>
</dbReference>
<dbReference type="Pfam" id="PF03477">
    <property type="entry name" value="ATP-cone"/>
    <property type="match status" value="1"/>
</dbReference>
<keyword evidence="4 7" id="KW-0805">Transcription regulation</keyword>
<proteinExistence type="inferred from homology"/>
<gene>
    <name evidence="7" type="primary">nrdR</name>
    <name evidence="9" type="ORF">A2961_02020</name>
</gene>
<dbReference type="InterPro" id="IPR005144">
    <property type="entry name" value="ATP-cone_dom"/>
</dbReference>
<evidence type="ECO:0000256" key="7">
    <source>
        <dbReference type="HAMAP-Rule" id="MF_00440"/>
    </source>
</evidence>
<keyword evidence="1 7" id="KW-0678">Repressor</keyword>
<dbReference type="GO" id="GO:0003677">
    <property type="term" value="F:DNA binding"/>
    <property type="evidence" value="ECO:0007669"/>
    <property type="project" value="UniProtKB-KW"/>
</dbReference>
<evidence type="ECO:0000256" key="5">
    <source>
        <dbReference type="ARBA" id="ARBA00023125"/>
    </source>
</evidence>
<keyword evidence="3 7" id="KW-0067">ATP-binding</keyword>
<evidence type="ECO:0000313" key="10">
    <source>
        <dbReference type="Proteomes" id="UP000177082"/>
    </source>
</evidence>
<evidence type="ECO:0000256" key="1">
    <source>
        <dbReference type="ARBA" id="ARBA00022491"/>
    </source>
</evidence>
<keyword evidence="7" id="KW-0863">Zinc-finger</keyword>
<dbReference type="PROSITE" id="PS51161">
    <property type="entry name" value="ATP_CONE"/>
    <property type="match status" value="1"/>
</dbReference>
<protein>
    <recommendedName>
        <fullName evidence="7">Transcriptional repressor NrdR</fullName>
    </recommendedName>
</protein>
<organism evidence="9 10">
    <name type="scientific">Candidatus Woesebacteria bacterium RIFCSPLOWO2_01_FULL_39_21</name>
    <dbReference type="NCBI Taxonomy" id="1802519"/>
    <lineage>
        <taxon>Bacteria</taxon>
        <taxon>Candidatus Woeseibacteriota</taxon>
    </lineage>
</organism>
<accession>A0A1F8BGZ8</accession>
<keyword evidence="6 7" id="KW-0804">Transcription</keyword>
<comment type="cofactor">
    <cofactor evidence="7">
        <name>Zn(2+)</name>
        <dbReference type="ChEBI" id="CHEBI:29105"/>
    </cofactor>
    <text evidence="7">Binds 1 zinc ion.</text>
</comment>
<evidence type="ECO:0000259" key="8">
    <source>
        <dbReference type="PROSITE" id="PS51161"/>
    </source>
</evidence>
<dbReference type="STRING" id="1802519.A2961_02020"/>
<dbReference type="Proteomes" id="UP000177082">
    <property type="component" value="Unassembled WGS sequence"/>
</dbReference>
<sequence>MKCPFCNARKTQVLESRVVEEGRAVRRRRECLRCLKRFTTAEHIKGTSIWVIKKDGTREPFDKEKVRRGILRSIEKRPISLELVDRIVHGVEKEVLIRDSQEIPSRWIGKSVLKRLKKIDKVAWLRFASVYLEFEKLDDFEKAIGKMQVKI</sequence>
<dbReference type="NCBIfam" id="TIGR00244">
    <property type="entry name" value="transcriptional regulator NrdR"/>
    <property type="match status" value="1"/>
</dbReference>
<feature type="domain" description="ATP-cone" evidence="8">
    <location>
        <begin position="49"/>
        <end position="139"/>
    </location>
</feature>